<dbReference type="GeneTree" id="ENSGT00940000176950"/>
<evidence type="ECO:0000313" key="2">
    <source>
        <dbReference type="Proteomes" id="UP000261660"/>
    </source>
</evidence>
<accession>A0A3Q3FG22</accession>
<dbReference type="AlphaFoldDB" id="A0A3Q3FG22"/>
<sequence>MQLLKLQAKRRRGERQGKVPRLVYSLSAGAAVQTQLQVLGGIVGLSQLLWDPHCEGQVAAQLANDHCYTNVSSVQLHICVNGVSTTDCPIIEGSREAVCNCLVHPLLCRGKDRASACTRH</sequence>
<protein>
    <submittedName>
        <fullName evidence="1">Uncharacterized protein</fullName>
    </submittedName>
</protein>
<proteinExistence type="predicted"/>
<reference evidence="1" key="2">
    <citation type="submission" date="2025-09" db="UniProtKB">
        <authorList>
            <consortium name="Ensembl"/>
        </authorList>
    </citation>
    <scope>IDENTIFICATION</scope>
</reference>
<dbReference type="InParanoid" id="A0A3Q3FG22"/>
<evidence type="ECO:0000313" key="1">
    <source>
        <dbReference type="Ensembl" id="ENSLBEP00000018182.1"/>
    </source>
</evidence>
<keyword evidence="2" id="KW-1185">Reference proteome</keyword>
<name>A0A3Q3FG22_9LABR</name>
<dbReference type="Proteomes" id="UP000261660">
    <property type="component" value="Unplaced"/>
</dbReference>
<organism evidence="1 2">
    <name type="scientific">Labrus bergylta</name>
    <name type="common">ballan wrasse</name>
    <dbReference type="NCBI Taxonomy" id="56723"/>
    <lineage>
        <taxon>Eukaryota</taxon>
        <taxon>Metazoa</taxon>
        <taxon>Chordata</taxon>
        <taxon>Craniata</taxon>
        <taxon>Vertebrata</taxon>
        <taxon>Euteleostomi</taxon>
        <taxon>Actinopterygii</taxon>
        <taxon>Neopterygii</taxon>
        <taxon>Teleostei</taxon>
        <taxon>Neoteleostei</taxon>
        <taxon>Acanthomorphata</taxon>
        <taxon>Eupercaria</taxon>
        <taxon>Labriformes</taxon>
        <taxon>Labridae</taxon>
        <taxon>Labrus</taxon>
    </lineage>
</organism>
<dbReference type="Ensembl" id="ENSLBET00000019196.1">
    <property type="protein sequence ID" value="ENSLBEP00000018182.1"/>
    <property type="gene ID" value="ENSLBEG00000014014.1"/>
</dbReference>
<reference evidence="1" key="1">
    <citation type="submission" date="2025-08" db="UniProtKB">
        <authorList>
            <consortium name="Ensembl"/>
        </authorList>
    </citation>
    <scope>IDENTIFICATION</scope>
</reference>